<dbReference type="OMA" id="HYEMDAC"/>
<dbReference type="Pfam" id="PF00067">
    <property type="entry name" value="p450"/>
    <property type="match status" value="1"/>
</dbReference>
<dbReference type="GO" id="GO:0020037">
    <property type="term" value="F:heme binding"/>
    <property type="evidence" value="ECO:0007669"/>
    <property type="project" value="InterPro"/>
</dbReference>
<evidence type="ECO:0000256" key="1">
    <source>
        <dbReference type="ARBA" id="ARBA00010617"/>
    </source>
</evidence>
<protein>
    <recommendedName>
        <fullName evidence="5">Cytochrome P450</fullName>
    </recommendedName>
</protein>
<evidence type="ECO:0000256" key="3">
    <source>
        <dbReference type="ARBA" id="ARBA00023004"/>
    </source>
</evidence>
<dbReference type="EMBL" id="KK198757">
    <property type="protein sequence ID" value="KCW72949.1"/>
    <property type="molecule type" value="Genomic_DNA"/>
</dbReference>
<accession>A0A059C409</accession>
<evidence type="ECO:0008006" key="5">
    <source>
        <dbReference type="Google" id="ProtNLM"/>
    </source>
</evidence>
<evidence type="ECO:0000256" key="2">
    <source>
        <dbReference type="ARBA" id="ARBA00022723"/>
    </source>
</evidence>
<dbReference type="SUPFAM" id="SSF48264">
    <property type="entry name" value="Cytochrome P450"/>
    <property type="match status" value="1"/>
</dbReference>
<dbReference type="InterPro" id="IPR001128">
    <property type="entry name" value="Cyt_P450"/>
</dbReference>
<keyword evidence="2" id="KW-0479">Metal-binding</keyword>
<dbReference type="GO" id="GO:0016705">
    <property type="term" value="F:oxidoreductase activity, acting on paired donors, with incorporation or reduction of molecular oxygen"/>
    <property type="evidence" value="ECO:0007669"/>
    <property type="project" value="InterPro"/>
</dbReference>
<dbReference type="GO" id="GO:0005506">
    <property type="term" value="F:iron ion binding"/>
    <property type="evidence" value="ECO:0007669"/>
    <property type="project" value="InterPro"/>
</dbReference>
<gene>
    <name evidence="4" type="ORF">EUGRSUZ_E01400</name>
</gene>
<comment type="similarity">
    <text evidence="1">Belongs to the cytochrome P450 family.</text>
</comment>
<evidence type="ECO:0000313" key="4">
    <source>
        <dbReference type="EMBL" id="KCW72949.1"/>
    </source>
</evidence>
<organism evidence="4">
    <name type="scientific">Eucalyptus grandis</name>
    <name type="common">Flooded gum</name>
    <dbReference type="NCBI Taxonomy" id="71139"/>
    <lineage>
        <taxon>Eukaryota</taxon>
        <taxon>Viridiplantae</taxon>
        <taxon>Streptophyta</taxon>
        <taxon>Embryophyta</taxon>
        <taxon>Tracheophyta</taxon>
        <taxon>Spermatophyta</taxon>
        <taxon>Magnoliopsida</taxon>
        <taxon>eudicotyledons</taxon>
        <taxon>Gunneridae</taxon>
        <taxon>Pentapetalae</taxon>
        <taxon>rosids</taxon>
        <taxon>malvids</taxon>
        <taxon>Myrtales</taxon>
        <taxon>Myrtaceae</taxon>
        <taxon>Myrtoideae</taxon>
        <taxon>Eucalypteae</taxon>
        <taxon>Eucalyptus</taxon>
    </lineage>
</organism>
<dbReference type="PANTHER" id="PTHR24286">
    <property type="entry name" value="CYTOCHROME P450 26"/>
    <property type="match status" value="1"/>
</dbReference>
<dbReference type="GO" id="GO:0004497">
    <property type="term" value="F:monooxygenase activity"/>
    <property type="evidence" value="ECO:0000318"/>
    <property type="project" value="GO_Central"/>
</dbReference>
<dbReference type="AlphaFoldDB" id="A0A059C409"/>
<keyword evidence="3" id="KW-0408">Iron</keyword>
<dbReference type="InParanoid" id="A0A059C409"/>
<reference evidence="4" key="1">
    <citation type="submission" date="2013-07" db="EMBL/GenBank/DDBJ databases">
        <title>The genome of Eucalyptus grandis.</title>
        <authorList>
            <person name="Schmutz J."/>
            <person name="Hayes R."/>
            <person name="Myburg A."/>
            <person name="Tuskan G."/>
            <person name="Grattapaglia D."/>
            <person name="Rokhsar D.S."/>
        </authorList>
    </citation>
    <scope>NUCLEOTIDE SEQUENCE</scope>
    <source>
        <tissue evidence="4">Leaf extractions</tissue>
    </source>
</reference>
<dbReference type="Gramene" id="KCW72949">
    <property type="protein sequence ID" value="KCW72949"/>
    <property type="gene ID" value="EUGRSUZ_E01400"/>
</dbReference>
<dbReference type="PANTHER" id="PTHR24286:SF53">
    <property type="entry name" value="BETA-AMYRIN 28-OXIDASE-LIKE"/>
    <property type="match status" value="1"/>
</dbReference>
<dbReference type="Gene3D" id="1.10.630.10">
    <property type="entry name" value="Cytochrome P450"/>
    <property type="match status" value="1"/>
</dbReference>
<name>A0A059C409_EUCGR</name>
<dbReference type="InterPro" id="IPR036396">
    <property type="entry name" value="Cyt_P450_sf"/>
</dbReference>
<proteinExistence type="inferred from homology"/>
<sequence length="201" mass="22825">MKKVVIFPKTISFLPEFLKPGALQHYIPIMDSMTREHLESDWSPYEEVKVFPMTKDDTFALVCRLFMNIETLRTCPNSPTHLLVSLRDSLRCPINVPGTPFNKAVEGGKVIRQELPNIIRQRKEQISEGKDANARDLLSRLLTEADDDCSVHYEMDACNKIIGLLIASHDTTSTAITVIVNYLASLPHLYEKIYKGNCSWS</sequence>